<dbReference type="GO" id="GO:0055080">
    <property type="term" value="P:monoatomic cation homeostasis"/>
    <property type="evidence" value="ECO:0007669"/>
    <property type="project" value="TreeGrafter"/>
</dbReference>
<dbReference type="Pfam" id="PF15778">
    <property type="entry name" value="UNC80_N"/>
    <property type="match status" value="1"/>
</dbReference>
<feature type="region of interest" description="Disordered" evidence="1">
    <location>
        <begin position="263"/>
        <end position="291"/>
    </location>
</feature>
<keyword evidence="4" id="KW-1185">Reference proteome</keyword>
<gene>
    <name evidence="3" type="ORF">PV327_009957</name>
</gene>
<evidence type="ECO:0000313" key="3">
    <source>
        <dbReference type="EMBL" id="KAK0161492.1"/>
    </source>
</evidence>
<evidence type="ECO:0000256" key="1">
    <source>
        <dbReference type="SAM" id="MobiDB-lite"/>
    </source>
</evidence>
<sequence>MDKRRSIDAGLMEQALPIPIQLYLWRQLRPFTRAKLGKLHEASCMEMKEASTSFEKVLVQSLHNELTPSLTDILNTVPRWRLIQTALPYVLHAAGNLLHNKKDLQNIGAMETTLLYILHWFLLDAAEECAESDSEHGLSNNPFHYLYSIPTMTLFVYLFAPLYNHLKDIDFKTNLRLENGVKIWSPMSEFTHPEAPCFTAHCKPKPRTLWWRSSKLSKPQPATDVFVGSRRKNEEFHDPESSSPNHTVTMCFTEQNLSTNTKQEEENNWVSSPKDTVFPETIPEESSSTEDEHVVIFRLPSSGESEKMDGVKEVFTIFAGEASIFHVAMGRSSSSCRSTLTIEQVTSGSGLEKNEERTSTTLRLGYMDKMKDEKTDKSSQESTKSKSSQSGPCAEVLSNDTNAQNEINNRTSGVNVDVRAATFLDVAVLRCLFVAQWQEEGVFWALQFLYNR</sequence>
<feature type="domain" description="Cation channel complex component UNC80 N-terminal" evidence="2">
    <location>
        <begin position="15"/>
        <end position="205"/>
    </location>
</feature>
<organism evidence="3 4">
    <name type="scientific">Microctonus hyperodae</name>
    <name type="common">Parasitoid wasp</name>
    <dbReference type="NCBI Taxonomy" id="165561"/>
    <lineage>
        <taxon>Eukaryota</taxon>
        <taxon>Metazoa</taxon>
        <taxon>Ecdysozoa</taxon>
        <taxon>Arthropoda</taxon>
        <taxon>Hexapoda</taxon>
        <taxon>Insecta</taxon>
        <taxon>Pterygota</taxon>
        <taxon>Neoptera</taxon>
        <taxon>Endopterygota</taxon>
        <taxon>Hymenoptera</taxon>
        <taxon>Apocrita</taxon>
        <taxon>Ichneumonoidea</taxon>
        <taxon>Braconidae</taxon>
        <taxon>Euphorinae</taxon>
        <taxon>Microctonus</taxon>
    </lineage>
</organism>
<dbReference type="PANTHER" id="PTHR31781">
    <property type="entry name" value="UNC80"/>
    <property type="match status" value="1"/>
</dbReference>
<feature type="compositionally biased region" description="Low complexity" evidence="1">
    <location>
        <begin position="380"/>
        <end position="390"/>
    </location>
</feature>
<dbReference type="InterPro" id="IPR031542">
    <property type="entry name" value="UNC80_N"/>
</dbReference>
<evidence type="ECO:0000259" key="2">
    <source>
        <dbReference type="Pfam" id="PF15778"/>
    </source>
</evidence>
<feature type="compositionally biased region" description="Basic and acidic residues" evidence="1">
    <location>
        <begin position="366"/>
        <end position="379"/>
    </location>
</feature>
<name>A0AA39F218_MICHY</name>
<proteinExistence type="predicted"/>
<reference evidence="3" key="1">
    <citation type="journal article" date="2023" name="bioRxiv">
        <title>Scaffold-level genome assemblies of two parasitoid biocontrol wasps reveal the parthenogenesis mechanism and an associated novel virus.</title>
        <authorList>
            <person name="Inwood S."/>
            <person name="Skelly J."/>
            <person name="Guhlin J."/>
            <person name="Harrop T."/>
            <person name="Goldson S."/>
            <person name="Dearden P."/>
        </authorList>
    </citation>
    <scope>NUCLEOTIDE SEQUENCE</scope>
    <source>
        <strain evidence="3">Lincoln</strain>
        <tissue evidence="3">Whole body</tissue>
    </source>
</reference>
<feature type="region of interest" description="Disordered" evidence="1">
    <location>
        <begin position="365"/>
        <end position="396"/>
    </location>
</feature>
<dbReference type="EMBL" id="JAQQBR010001835">
    <property type="protein sequence ID" value="KAK0161492.1"/>
    <property type="molecule type" value="Genomic_DNA"/>
</dbReference>
<dbReference type="GO" id="GO:0034703">
    <property type="term" value="C:cation channel complex"/>
    <property type="evidence" value="ECO:0007669"/>
    <property type="project" value="TreeGrafter"/>
</dbReference>
<dbReference type="PANTHER" id="PTHR31781:SF1">
    <property type="entry name" value="PROTEIN UNC-80 HOMOLOG"/>
    <property type="match status" value="1"/>
</dbReference>
<dbReference type="GO" id="GO:0005261">
    <property type="term" value="F:monoatomic cation channel activity"/>
    <property type="evidence" value="ECO:0007669"/>
    <property type="project" value="TreeGrafter"/>
</dbReference>
<evidence type="ECO:0000313" key="4">
    <source>
        <dbReference type="Proteomes" id="UP001168972"/>
    </source>
</evidence>
<protein>
    <recommendedName>
        <fullName evidence="2">Cation channel complex component UNC80 N-terminal domain-containing protein</fullName>
    </recommendedName>
</protein>
<dbReference type="GO" id="GO:0030424">
    <property type="term" value="C:axon"/>
    <property type="evidence" value="ECO:0007669"/>
    <property type="project" value="TreeGrafter"/>
</dbReference>
<reference evidence="3" key="2">
    <citation type="submission" date="2023-03" db="EMBL/GenBank/DDBJ databases">
        <authorList>
            <person name="Inwood S.N."/>
            <person name="Skelly J.G."/>
            <person name="Guhlin J."/>
            <person name="Harrop T.W.R."/>
            <person name="Goldson S.G."/>
            <person name="Dearden P.K."/>
        </authorList>
    </citation>
    <scope>NUCLEOTIDE SEQUENCE</scope>
    <source>
        <strain evidence="3">Lincoln</strain>
        <tissue evidence="3">Whole body</tissue>
    </source>
</reference>
<dbReference type="AlphaFoldDB" id="A0AA39F218"/>
<accession>A0AA39F218</accession>
<comment type="caution">
    <text evidence="3">The sequence shown here is derived from an EMBL/GenBank/DDBJ whole genome shotgun (WGS) entry which is preliminary data.</text>
</comment>
<dbReference type="Proteomes" id="UP001168972">
    <property type="component" value="Unassembled WGS sequence"/>
</dbReference>